<dbReference type="FunCoup" id="A0A2P6NJX9">
    <property type="interactions" value="497"/>
</dbReference>
<evidence type="ECO:0000256" key="12">
    <source>
        <dbReference type="SAM" id="SignalP"/>
    </source>
</evidence>
<accession>A0A2P6NJX9</accession>
<comment type="caution">
    <text evidence="13">The sequence shown here is derived from an EMBL/GenBank/DDBJ whole genome shotgun (WGS) entry which is preliminary data.</text>
</comment>
<evidence type="ECO:0000256" key="5">
    <source>
        <dbReference type="ARBA" id="ARBA00022824"/>
    </source>
</evidence>
<keyword evidence="7 11" id="KW-0653">Protein transport</keyword>
<evidence type="ECO:0000256" key="1">
    <source>
        <dbReference type="ARBA" id="ARBA00004477"/>
    </source>
</evidence>
<feature type="signal peptide" evidence="12">
    <location>
        <begin position="1"/>
        <end position="27"/>
    </location>
</feature>
<evidence type="ECO:0000256" key="10">
    <source>
        <dbReference type="ARBA" id="ARBA00023170"/>
    </source>
</evidence>
<feature type="transmembrane region" description="Helical" evidence="11">
    <location>
        <begin position="94"/>
        <end position="114"/>
    </location>
</feature>
<dbReference type="Pfam" id="PF00810">
    <property type="entry name" value="ER_lumen_recept"/>
    <property type="match status" value="1"/>
</dbReference>
<sequence>MSLNPIRFFADVLHLASILILLLKLRAGKSCSGISLKTQELYAIVFICRYLDLPYNYDSPYLFLMKLFFLSTSIAIVYYMRGPLKFTYDAEQDSFRVIFLIAPCAVLALIFNMAFTPFEILWTFSIYLEAVAILPQLFLLQRTGEVSNINSHYIFCLGAYRTLYLLNWIWRYFSEDGRTQWIVWLAGIVQTAIYCDFFYYFIQSKYYNKKMELPK</sequence>
<dbReference type="OrthoDB" id="7694678at2759"/>
<evidence type="ECO:0000256" key="6">
    <source>
        <dbReference type="ARBA" id="ARBA00022892"/>
    </source>
</evidence>
<dbReference type="InParanoid" id="A0A2P6NJX9"/>
<protein>
    <recommendedName>
        <fullName evidence="11">ER lumen protein-retaining receptor</fullName>
    </recommendedName>
</protein>
<dbReference type="AlphaFoldDB" id="A0A2P6NJX9"/>
<dbReference type="PROSITE" id="PS00952">
    <property type="entry name" value="ER_LUMEN_RECEPTOR_2"/>
    <property type="match status" value="1"/>
</dbReference>
<keyword evidence="5 11" id="KW-0256">Endoplasmic reticulum</keyword>
<feature type="transmembrane region" description="Helical" evidence="11">
    <location>
        <begin position="152"/>
        <end position="170"/>
    </location>
</feature>
<keyword evidence="14" id="KW-1185">Reference proteome</keyword>
<dbReference type="PANTHER" id="PTHR10585">
    <property type="entry name" value="ER LUMEN PROTEIN RETAINING RECEPTOR"/>
    <property type="match status" value="1"/>
</dbReference>
<dbReference type="GO" id="GO:0046923">
    <property type="term" value="F:ER retention sequence binding"/>
    <property type="evidence" value="ECO:0007669"/>
    <property type="project" value="InterPro"/>
</dbReference>
<evidence type="ECO:0000256" key="9">
    <source>
        <dbReference type="ARBA" id="ARBA00023136"/>
    </source>
</evidence>
<dbReference type="GO" id="GO:0015031">
    <property type="term" value="P:protein transport"/>
    <property type="evidence" value="ECO:0007669"/>
    <property type="project" value="UniProtKB-KW"/>
</dbReference>
<comment type="similarity">
    <text evidence="2 11">Belongs to the ERD2 family.</text>
</comment>
<evidence type="ECO:0000256" key="11">
    <source>
        <dbReference type="RuleBase" id="RU000634"/>
    </source>
</evidence>
<dbReference type="GO" id="GO:0005789">
    <property type="term" value="C:endoplasmic reticulum membrane"/>
    <property type="evidence" value="ECO:0007669"/>
    <property type="project" value="UniProtKB-SubCell"/>
</dbReference>
<proteinExistence type="inferred from homology"/>
<dbReference type="Proteomes" id="UP000241769">
    <property type="component" value="Unassembled WGS sequence"/>
</dbReference>
<evidence type="ECO:0000256" key="3">
    <source>
        <dbReference type="ARBA" id="ARBA00022448"/>
    </source>
</evidence>
<feature type="transmembrane region" description="Helical" evidence="11">
    <location>
        <begin position="61"/>
        <end position="82"/>
    </location>
</feature>
<organism evidence="13 14">
    <name type="scientific">Planoprotostelium fungivorum</name>
    <dbReference type="NCBI Taxonomy" id="1890364"/>
    <lineage>
        <taxon>Eukaryota</taxon>
        <taxon>Amoebozoa</taxon>
        <taxon>Evosea</taxon>
        <taxon>Variosea</taxon>
        <taxon>Cavosteliida</taxon>
        <taxon>Cavosteliaceae</taxon>
        <taxon>Planoprotostelium</taxon>
    </lineage>
</organism>
<keyword evidence="8 11" id="KW-1133">Transmembrane helix</keyword>
<evidence type="ECO:0000256" key="2">
    <source>
        <dbReference type="ARBA" id="ARBA00010120"/>
    </source>
</evidence>
<reference evidence="13 14" key="1">
    <citation type="journal article" date="2018" name="Genome Biol. Evol.">
        <title>Multiple Roots of Fruiting Body Formation in Amoebozoa.</title>
        <authorList>
            <person name="Hillmann F."/>
            <person name="Forbes G."/>
            <person name="Novohradska S."/>
            <person name="Ferling I."/>
            <person name="Riege K."/>
            <person name="Groth M."/>
            <person name="Westermann M."/>
            <person name="Marz M."/>
            <person name="Spaller T."/>
            <person name="Winckler T."/>
            <person name="Schaap P."/>
            <person name="Glockner G."/>
        </authorList>
    </citation>
    <scope>NUCLEOTIDE SEQUENCE [LARGE SCALE GENOMIC DNA]</scope>
    <source>
        <strain evidence="13 14">Jena</strain>
    </source>
</reference>
<keyword evidence="3 11" id="KW-0813">Transport</keyword>
<feature type="chain" id="PRO_5015138713" description="ER lumen protein-retaining receptor" evidence="12">
    <location>
        <begin position="28"/>
        <end position="215"/>
    </location>
</feature>
<evidence type="ECO:0000313" key="14">
    <source>
        <dbReference type="Proteomes" id="UP000241769"/>
    </source>
</evidence>
<dbReference type="GO" id="GO:0006621">
    <property type="term" value="P:protein retention in ER lumen"/>
    <property type="evidence" value="ECO:0007669"/>
    <property type="project" value="InterPro"/>
</dbReference>
<gene>
    <name evidence="13" type="ORF">PROFUN_08272</name>
</gene>
<dbReference type="PROSITE" id="PS00951">
    <property type="entry name" value="ER_LUMEN_RECEPTOR_1"/>
    <property type="match status" value="1"/>
</dbReference>
<comment type="caution">
    <text evidence="11">Lacks conserved residue(s) required for the propagation of feature annotation.</text>
</comment>
<dbReference type="EMBL" id="MDYQ01000066">
    <property type="protein sequence ID" value="PRP84252.1"/>
    <property type="molecule type" value="Genomic_DNA"/>
</dbReference>
<comment type="subcellular location">
    <subcellularLocation>
        <location evidence="1 11">Endoplasmic reticulum membrane</location>
        <topology evidence="1 11">Multi-pass membrane protein</topology>
    </subcellularLocation>
</comment>
<evidence type="ECO:0000256" key="8">
    <source>
        <dbReference type="ARBA" id="ARBA00022989"/>
    </source>
</evidence>
<dbReference type="GO" id="GO:0016192">
    <property type="term" value="P:vesicle-mediated transport"/>
    <property type="evidence" value="ECO:0007669"/>
    <property type="project" value="UniProtKB-KW"/>
</dbReference>
<dbReference type="InterPro" id="IPR000133">
    <property type="entry name" value="ER_ret_rcpt"/>
</dbReference>
<evidence type="ECO:0000256" key="7">
    <source>
        <dbReference type="ARBA" id="ARBA00022927"/>
    </source>
</evidence>
<evidence type="ECO:0000313" key="13">
    <source>
        <dbReference type="EMBL" id="PRP84252.1"/>
    </source>
</evidence>
<keyword evidence="6" id="KW-0931">ER-Golgi transport</keyword>
<keyword evidence="4 11" id="KW-0812">Transmembrane</keyword>
<dbReference type="PRINTS" id="PR00660">
    <property type="entry name" value="ERLUMENR"/>
</dbReference>
<keyword evidence="12" id="KW-0732">Signal</keyword>
<evidence type="ECO:0000256" key="4">
    <source>
        <dbReference type="ARBA" id="ARBA00022692"/>
    </source>
</evidence>
<keyword evidence="10 11" id="KW-0675">Receptor</keyword>
<feature type="transmembrane region" description="Helical" evidence="11">
    <location>
        <begin position="182"/>
        <end position="202"/>
    </location>
</feature>
<dbReference type="STRING" id="1890364.A0A2P6NJX9"/>
<name>A0A2P6NJX9_9EUKA</name>
<keyword evidence="9 11" id="KW-0472">Membrane</keyword>
<feature type="transmembrane region" description="Helical" evidence="11">
    <location>
        <begin position="120"/>
        <end position="140"/>
    </location>
</feature>